<comment type="caution">
    <text evidence="2">The sequence shown here is derived from an EMBL/GenBank/DDBJ whole genome shotgun (WGS) entry which is preliminary data.</text>
</comment>
<reference evidence="3" key="1">
    <citation type="submission" date="2018-05" db="EMBL/GenBank/DDBJ databases">
        <title>Genome Sequencing of selected type strains of the family Eggerthellaceae.</title>
        <authorList>
            <person name="Danylec N."/>
            <person name="Stoll D.A."/>
            <person name="Doetsch A."/>
            <person name="Huch M."/>
        </authorList>
    </citation>
    <scope>NUCLEOTIDE SEQUENCE [LARGE SCALE GENOMIC DNA]</scope>
    <source>
        <strain evidence="3">DSM 22006</strain>
    </source>
</reference>
<dbReference type="EMBL" id="QIBZ01000016">
    <property type="protein sequence ID" value="RNM33513.1"/>
    <property type="molecule type" value="Genomic_DNA"/>
</dbReference>
<dbReference type="Pfam" id="PF14088">
    <property type="entry name" value="DUF4268"/>
    <property type="match status" value="1"/>
</dbReference>
<evidence type="ECO:0000313" key="2">
    <source>
        <dbReference type="EMBL" id="RNM33513.1"/>
    </source>
</evidence>
<accession>A0A3N0I913</accession>
<gene>
    <name evidence="2" type="ORF">DMP05_08205</name>
</gene>
<dbReference type="Proteomes" id="UP000271472">
    <property type="component" value="Unassembled WGS sequence"/>
</dbReference>
<sequence length="81" mass="9764">MTAKRQAKVYRALYENRDQIEALISLDSGRLVWDELDADKKTRSFAARMDVNFADNDWQTIYAWMIKQMWQLRDIMRKFGE</sequence>
<protein>
    <recommendedName>
        <fullName evidence="1">DUF4268 domain-containing protein</fullName>
    </recommendedName>
</protein>
<evidence type="ECO:0000313" key="3">
    <source>
        <dbReference type="Proteomes" id="UP000271472"/>
    </source>
</evidence>
<evidence type="ECO:0000259" key="1">
    <source>
        <dbReference type="Pfam" id="PF14088"/>
    </source>
</evidence>
<feature type="domain" description="DUF4268" evidence="1">
    <location>
        <begin position="4"/>
        <end position="78"/>
    </location>
</feature>
<dbReference type="InterPro" id="IPR025364">
    <property type="entry name" value="DUF4268"/>
</dbReference>
<organism evidence="2 3">
    <name type="scientific">Slackia isoflavoniconvertens</name>
    <dbReference type="NCBI Taxonomy" id="572010"/>
    <lineage>
        <taxon>Bacteria</taxon>
        <taxon>Bacillati</taxon>
        <taxon>Actinomycetota</taxon>
        <taxon>Coriobacteriia</taxon>
        <taxon>Eggerthellales</taxon>
        <taxon>Eggerthellaceae</taxon>
        <taxon>Slackia</taxon>
    </lineage>
</organism>
<proteinExistence type="predicted"/>
<name>A0A3N0I913_9ACTN</name>
<dbReference type="RefSeq" id="WP_123219984.1">
    <property type="nucleotide sequence ID" value="NZ_JACHYQ010000003.1"/>
</dbReference>
<dbReference type="GeneID" id="98663180"/>
<dbReference type="AlphaFoldDB" id="A0A3N0I913"/>
<keyword evidence="3" id="KW-1185">Reference proteome</keyword>